<organism evidence="1 2">
    <name type="scientific">Adhaeribacter terreus</name>
    <dbReference type="NCBI Taxonomy" id="529703"/>
    <lineage>
        <taxon>Bacteria</taxon>
        <taxon>Pseudomonadati</taxon>
        <taxon>Bacteroidota</taxon>
        <taxon>Cytophagia</taxon>
        <taxon>Cytophagales</taxon>
        <taxon>Hymenobacteraceae</taxon>
        <taxon>Adhaeribacter</taxon>
    </lineage>
</organism>
<accession>A0ABW0EBV6</accession>
<dbReference type="NCBIfam" id="TIGR04131">
    <property type="entry name" value="Bac_Flav_CTERM"/>
    <property type="match status" value="1"/>
</dbReference>
<comment type="caution">
    <text evidence="1">The sequence shown here is derived from an EMBL/GenBank/DDBJ whole genome shotgun (WGS) entry which is preliminary data.</text>
</comment>
<dbReference type="InterPro" id="IPR026341">
    <property type="entry name" value="T9SS_type_B"/>
</dbReference>
<dbReference type="NCBIfam" id="TIGR04183">
    <property type="entry name" value="Por_Secre_tail"/>
    <property type="match status" value="1"/>
</dbReference>
<proteinExistence type="predicted"/>
<dbReference type="Proteomes" id="UP001596161">
    <property type="component" value="Unassembled WGS sequence"/>
</dbReference>
<protein>
    <submittedName>
        <fullName evidence="1">Gliding motility-associated C-terminal domain-containing protein</fullName>
    </submittedName>
</protein>
<sequence length="498" mass="53864">MQDKDFDRFMQQAFENQPEPEYNPADWDKLEDRLHNLNAAQPNAAAATSAGASVAKLGFVASAILVTAVNVALFMKPEAIKNAIGSEEKVVATAQMPQAETATATEIAPDNTRAEVAEEITAENEVAAIPQNQYTSVEETLPVVVSETEANKVAVIKTATTTNKTTNNKKTAVRNAAKANHTATANWAWPTVAANRSGANMGNQGMSAGQPVAIAPPCNQTFKPEIATVLIGKDTLQGNRFVLSSCQMLEARLFTKSNEAGKINLTSNVAKALPGAQLITEAGTNATLLQWQPSPDMARQEPYNFTVWVADGSCANATPQAYHFAVQVTPAFTAAFNGLTRISKGQETTLEVKGAPLGSTYQWVTGNKIVAENETGRLVTAPAKTTTYRLLVTAPTGCVFIDSLRVEVAPGDMLATAKAIPNIFTPNNDGLNDYFEVQLPEEGPYDLEVFDRDGKKVFSQKQYDNRWKAAKLASGTYYYIITTPRENKTYKGWVEILR</sequence>
<dbReference type="RefSeq" id="WP_378018225.1">
    <property type="nucleotide sequence ID" value="NZ_JBHSKT010000009.1"/>
</dbReference>
<reference evidence="2" key="1">
    <citation type="journal article" date="2019" name="Int. J. Syst. Evol. Microbiol.">
        <title>The Global Catalogue of Microorganisms (GCM) 10K type strain sequencing project: providing services to taxonomists for standard genome sequencing and annotation.</title>
        <authorList>
            <consortium name="The Broad Institute Genomics Platform"/>
            <consortium name="The Broad Institute Genome Sequencing Center for Infectious Disease"/>
            <person name="Wu L."/>
            <person name="Ma J."/>
        </authorList>
    </citation>
    <scope>NUCLEOTIDE SEQUENCE [LARGE SCALE GENOMIC DNA]</scope>
    <source>
        <strain evidence="2">KACC 12602</strain>
    </source>
</reference>
<dbReference type="Pfam" id="PF13585">
    <property type="entry name" value="CHU_C"/>
    <property type="match status" value="1"/>
</dbReference>
<gene>
    <name evidence="1" type="ORF">ACFPIB_14715</name>
</gene>
<keyword evidence="2" id="KW-1185">Reference proteome</keyword>
<name>A0ABW0EBV6_9BACT</name>
<evidence type="ECO:0000313" key="2">
    <source>
        <dbReference type="Proteomes" id="UP001596161"/>
    </source>
</evidence>
<evidence type="ECO:0000313" key="1">
    <source>
        <dbReference type="EMBL" id="MFC5271868.1"/>
    </source>
</evidence>
<dbReference type="EMBL" id="JBHSKT010000009">
    <property type="protein sequence ID" value="MFC5271868.1"/>
    <property type="molecule type" value="Genomic_DNA"/>
</dbReference>
<dbReference type="InterPro" id="IPR026444">
    <property type="entry name" value="Secre_tail"/>
</dbReference>